<dbReference type="InterPro" id="IPR042935">
    <property type="entry name" value="Tad1"/>
</dbReference>
<keyword evidence="4" id="KW-1185">Reference proteome</keyword>
<dbReference type="VEuPathDB" id="FungiDB:BO70DRAFT_431791"/>
<dbReference type="EMBL" id="MSFL01000026">
    <property type="protein sequence ID" value="PWY72418.1"/>
    <property type="molecule type" value="Genomic_DNA"/>
</dbReference>
<dbReference type="RefSeq" id="XP_025396520.1">
    <property type="nucleotide sequence ID" value="XM_025548268.1"/>
</dbReference>
<dbReference type="GeneID" id="37070505"/>
<dbReference type="PANTHER" id="PTHR47803:SF1">
    <property type="entry name" value="TRNA-SPECIFIC ADENOSINE DEAMINASE 1"/>
    <property type="match status" value="1"/>
</dbReference>
<dbReference type="OrthoDB" id="10268011at2759"/>
<dbReference type="Proteomes" id="UP000247233">
    <property type="component" value="Unassembled WGS sequence"/>
</dbReference>
<sequence>MEMEMQMDDLPARIARLVHSHFDGLPTRSKPILRDDGTREWIPMSGIVVVRGENTPEEELTCVAVTSGAKCLSASQIPHCKGLVLHDWHAEILALRAFNYWLLGEVRGVIEMERSAAAAAAAAATTSTASASAGTGIVSVSEAVSEKKKTSPFVRRRPERDQHTPASTPEAAEAETEPPKQKKKTTSPPFELHPSLKIYMYCTCAPCGDASMELTMAAQEDPTPWEIQPHPQPQNLPETPTQTPQEPEPEPEPNSLLNGRAHFSQLGIVRRKPARADASSTKSKSCSDKLALRQVSSLISRQMGLLVAVTRNAYLAGLVMPEGEISAVGCGRAFGGGVGGGWGLWRGGLGWGVGERDGQGYRFSPFQVLRVEGALVEELWAFGKPRGRDAGTGTGTATDPGPANGNENTSGNGNGAGNSAAGKYKPGTISAVWIAAPSGSCLGFNPADGTKQLPKLRGSRTGLYETIIGGVKQGYKASGPGPRVRGASALSRAKMWGFVRDLVGERELDQNRSQSRNEDGVDQDEKGDRDQLGRIVGEASYGGFKKAALSTEAGQARERAMQDAKKVLVPWVPNSGDEGWGLEVLVDNYTKKRKR</sequence>
<evidence type="ECO:0000259" key="2">
    <source>
        <dbReference type="PROSITE" id="PS50141"/>
    </source>
</evidence>
<feature type="region of interest" description="Disordered" evidence="1">
    <location>
        <begin position="386"/>
        <end position="419"/>
    </location>
</feature>
<gene>
    <name evidence="3" type="ORF">BO70DRAFT_431791</name>
</gene>
<feature type="region of interest" description="Disordered" evidence="1">
    <location>
        <begin position="147"/>
        <end position="189"/>
    </location>
</feature>
<dbReference type="GO" id="GO:0043829">
    <property type="term" value="F:tRNA-specific adenosine-37 deaminase activity"/>
    <property type="evidence" value="ECO:0007669"/>
    <property type="project" value="TreeGrafter"/>
</dbReference>
<accession>A0A317VHA1</accession>
<organism evidence="3 4">
    <name type="scientific">Aspergillus heteromorphus CBS 117.55</name>
    <dbReference type="NCBI Taxonomy" id="1448321"/>
    <lineage>
        <taxon>Eukaryota</taxon>
        <taxon>Fungi</taxon>
        <taxon>Dikarya</taxon>
        <taxon>Ascomycota</taxon>
        <taxon>Pezizomycotina</taxon>
        <taxon>Eurotiomycetes</taxon>
        <taxon>Eurotiomycetidae</taxon>
        <taxon>Eurotiales</taxon>
        <taxon>Aspergillaceae</taxon>
        <taxon>Aspergillus</taxon>
        <taxon>Aspergillus subgen. Circumdati</taxon>
    </lineage>
</organism>
<feature type="compositionally biased region" description="Low complexity" evidence="1">
    <location>
        <begin position="395"/>
        <end position="419"/>
    </location>
</feature>
<feature type="domain" description="A to I editase" evidence="2">
    <location>
        <begin position="64"/>
        <end position="322"/>
    </location>
</feature>
<dbReference type="GO" id="GO:0003723">
    <property type="term" value="F:RNA binding"/>
    <property type="evidence" value="ECO:0007669"/>
    <property type="project" value="InterPro"/>
</dbReference>
<evidence type="ECO:0000256" key="1">
    <source>
        <dbReference type="SAM" id="MobiDB-lite"/>
    </source>
</evidence>
<proteinExistence type="predicted"/>
<feature type="compositionally biased region" description="Low complexity" evidence="1">
    <location>
        <begin position="233"/>
        <end position="245"/>
    </location>
</feature>
<evidence type="ECO:0000313" key="4">
    <source>
        <dbReference type="Proteomes" id="UP000247233"/>
    </source>
</evidence>
<comment type="caution">
    <text evidence="3">The sequence shown here is derived from an EMBL/GenBank/DDBJ whole genome shotgun (WGS) entry which is preliminary data.</text>
</comment>
<reference evidence="3 4" key="1">
    <citation type="submission" date="2016-12" db="EMBL/GenBank/DDBJ databases">
        <title>The genomes of Aspergillus section Nigri reveals drivers in fungal speciation.</title>
        <authorList>
            <consortium name="DOE Joint Genome Institute"/>
            <person name="Vesth T.C."/>
            <person name="Nybo J."/>
            <person name="Theobald S."/>
            <person name="Brandl J."/>
            <person name="Frisvad J.C."/>
            <person name="Nielsen K.F."/>
            <person name="Lyhne E.K."/>
            <person name="Kogle M.E."/>
            <person name="Kuo A."/>
            <person name="Riley R."/>
            <person name="Clum A."/>
            <person name="Nolan M."/>
            <person name="Lipzen A."/>
            <person name="Salamov A."/>
            <person name="Henrissat B."/>
            <person name="Wiebenga A."/>
            <person name="De Vries R.P."/>
            <person name="Grigoriev I.V."/>
            <person name="Mortensen U.H."/>
            <person name="Andersen M.R."/>
            <person name="Baker S.E."/>
        </authorList>
    </citation>
    <scope>NUCLEOTIDE SEQUENCE [LARGE SCALE GENOMIC DNA]</scope>
    <source>
        <strain evidence="3 4">CBS 117.55</strain>
    </source>
</reference>
<dbReference type="GO" id="GO:0002100">
    <property type="term" value="P:tRNA wobble adenosine to inosine editing"/>
    <property type="evidence" value="ECO:0007669"/>
    <property type="project" value="InterPro"/>
</dbReference>
<dbReference type="InterPro" id="IPR002466">
    <property type="entry name" value="A_deamin"/>
</dbReference>
<feature type="region of interest" description="Disordered" evidence="1">
    <location>
        <begin position="508"/>
        <end position="532"/>
    </location>
</feature>
<dbReference type="Pfam" id="PF02137">
    <property type="entry name" value="A_deamin"/>
    <property type="match status" value="1"/>
</dbReference>
<protein>
    <recommendedName>
        <fullName evidence="2">A to I editase domain-containing protein</fullName>
    </recommendedName>
</protein>
<feature type="region of interest" description="Disordered" evidence="1">
    <location>
        <begin position="223"/>
        <end position="258"/>
    </location>
</feature>
<dbReference type="PANTHER" id="PTHR47803">
    <property type="entry name" value="TRNA-SPECIFIC ADENOSINE DEAMINASE 1"/>
    <property type="match status" value="1"/>
</dbReference>
<dbReference type="AlphaFoldDB" id="A0A317VHA1"/>
<dbReference type="STRING" id="1448321.A0A317VHA1"/>
<dbReference type="PROSITE" id="PS50141">
    <property type="entry name" value="A_DEAMIN_EDITASE"/>
    <property type="match status" value="1"/>
</dbReference>
<dbReference type="SMART" id="SM00552">
    <property type="entry name" value="ADEAMc"/>
    <property type="match status" value="1"/>
</dbReference>
<evidence type="ECO:0000313" key="3">
    <source>
        <dbReference type="EMBL" id="PWY72418.1"/>
    </source>
</evidence>
<name>A0A317VHA1_9EURO</name>